<sequence length="326" mass="34195">MPGSPPRVRPGVRPRIAASIAELVGNTPLLDLPVERAADGARVLAKLESANPLASVKDRAALWMLDAAAESGQLPPGGTVIESTSGNTGIALAALSAARGYRCVIVLPDSATTERIGLLEALGAEVVLTDHELRFQGAIDRAEELHRATPGSWYARQHENFDNVRAHRETTGPEIWADTEGRVDVLVCGIGTGGTLCGTAGFLKEHNPRLRAVAVEPESSPVLSKGYAGAHAIPGLTGGFVADTTDLDLIDEVLTVSDDEAMETARWLARSLGVLAGVSSGAVVHAAQRLARLPENAGRTIVTILPDTGERYLSVWAPVPLDRAPA</sequence>
<dbReference type="InterPro" id="IPR050214">
    <property type="entry name" value="Cys_Synth/Cystath_Beta-Synth"/>
</dbReference>
<dbReference type="InterPro" id="IPR001926">
    <property type="entry name" value="TrpB-like_PALP"/>
</dbReference>
<gene>
    <name evidence="4" type="primary">cysK_1</name>
    <name evidence="4" type="ORF">GCM10023220_65890</name>
</gene>
<dbReference type="EMBL" id="BAABIG010000087">
    <property type="protein sequence ID" value="GAA4823217.1"/>
    <property type="molecule type" value="Genomic_DNA"/>
</dbReference>
<evidence type="ECO:0000256" key="2">
    <source>
        <dbReference type="ARBA" id="ARBA00022898"/>
    </source>
</evidence>
<accession>A0ABP9CZV9</accession>
<dbReference type="CDD" id="cd01561">
    <property type="entry name" value="CBS_like"/>
    <property type="match status" value="1"/>
</dbReference>
<dbReference type="InterPro" id="IPR005859">
    <property type="entry name" value="CysK"/>
</dbReference>
<dbReference type="Pfam" id="PF00291">
    <property type="entry name" value="PALP"/>
    <property type="match status" value="1"/>
</dbReference>
<protein>
    <submittedName>
        <fullName evidence="4">Cysteine synthase A</fullName>
    </submittedName>
</protein>
<proteinExistence type="predicted"/>
<organism evidence="4 5">
    <name type="scientific">Streptomyces ziwulingensis</name>
    <dbReference type="NCBI Taxonomy" id="1045501"/>
    <lineage>
        <taxon>Bacteria</taxon>
        <taxon>Bacillati</taxon>
        <taxon>Actinomycetota</taxon>
        <taxon>Actinomycetes</taxon>
        <taxon>Kitasatosporales</taxon>
        <taxon>Streptomycetaceae</taxon>
        <taxon>Streptomyces</taxon>
    </lineage>
</organism>
<evidence type="ECO:0000313" key="4">
    <source>
        <dbReference type="EMBL" id="GAA4823217.1"/>
    </source>
</evidence>
<dbReference type="Proteomes" id="UP001501265">
    <property type="component" value="Unassembled WGS sequence"/>
</dbReference>
<dbReference type="PANTHER" id="PTHR10314">
    <property type="entry name" value="CYSTATHIONINE BETA-SYNTHASE"/>
    <property type="match status" value="1"/>
</dbReference>
<feature type="domain" description="Tryptophan synthase beta chain-like PALP" evidence="3">
    <location>
        <begin position="21"/>
        <end position="307"/>
    </location>
</feature>
<dbReference type="NCBIfam" id="TIGR01136">
    <property type="entry name" value="cysKM"/>
    <property type="match status" value="1"/>
</dbReference>
<keyword evidence="2" id="KW-0663">Pyridoxal phosphate</keyword>
<dbReference type="InterPro" id="IPR036052">
    <property type="entry name" value="TrpB-like_PALP_sf"/>
</dbReference>
<evidence type="ECO:0000259" key="3">
    <source>
        <dbReference type="Pfam" id="PF00291"/>
    </source>
</evidence>
<name>A0ABP9CZV9_9ACTN</name>
<evidence type="ECO:0000256" key="1">
    <source>
        <dbReference type="ARBA" id="ARBA00001933"/>
    </source>
</evidence>
<dbReference type="RefSeq" id="WP_345624350.1">
    <property type="nucleotide sequence ID" value="NZ_BAABIG010000087.1"/>
</dbReference>
<dbReference type="NCBIfam" id="TIGR01139">
    <property type="entry name" value="cysK"/>
    <property type="match status" value="1"/>
</dbReference>
<dbReference type="InterPro" id="IPR005856">
    <property type="entry name" value="Cys_synth"/>
</dbReference>
<evidence type="ECO:0000313" key="5">
    <source>
        <dbReference type="Proteomes" id="UP001501265"/>
    </source>
</evidence>
<dbReference type="SUPFAM" id="SSF53686">
    <property type="entry name" value="Tryptophan synthase beta subunit-like PLP-dependent enzymes"/>
    <property type="match status" value="1"/>
</dbReference>
<keyword evidence="5" id="KW-1185">Reference proteome</keyword>
<reference evidence="5" key="1">
    <citation type="journal article" date="2019" name="Int. J. Syst. Evol. Microbiol.">
        <title>The Global Catalogue of Microorganisms (GCM) 10K type strain sequencing project: providing services to taxonomists for standard genome sequencing and annotation.</title>
        <authorList>
            <consortium name="The Broad Institute Genomics Platform"/>
            <consortium name="The Broad Institute Genome Sequencing Center for Infectious Disease"/>
            <person name="Wu L."/>
            <person name="Ma J."/>
        </authorList>
    </citation>
    <scope>NUCLEOTIDE SEQUENCE [LARGE SCALE GENOMIC DNA]</scope>
    <source>
        <strain evidence="5">JCM 18081</strain>
    </source>
</reference>
<dbReference type="Gene3D" id="3.40.50.1100">
    <property type="match status" value="2"/>
</dbReference>
<comment type="caution">
    <text evidence="4">The sequence shown here is derived from an EMBL/GenBank/DDBJ whole genome shotgun (WGS) entry which is preliminary data.</text>
</comment>
<comment type="cofactor">
    <cofactor evidence="1">
        <name>pyridoxal 5'-phosphate</name>
        <dbReference type="ChEBI" id="CHEBI:597326"/>
    </cofactor>
</comment>